<name>A0A6N9NM38_9FLAO</name>
<keyword evidence="4 5" id="KW-0472">Membrane</keyword>
<feature type="transmembrane region" description="Helical" evidence="5">
    <location>
        <begin position="20"/>
        <end position="46"/>
    </location>
</feature>
<keyword evidence="3 5" id="KW-1133">Transmembrane helix</keyword>
<comment type="subcellular location">
    <subcellularLocation>
        <location evidence="1">Membrane</location>
        <topology evidence="1">Multi-pass membrane protein</topology>
    </subcellularLocation>
</comment>
<feature type="transmembrane region" description="Helical" evidence="5">
    <location>
        <begin position="381"/>
        <end position="401"/>
    </location>
</feature>
<evidence type="ECO:0000256" key="5">
    <source>
        <dbReference type="SAM" id="Phobius"/>
    </source>
</evidence>
<dbReference type="PANTHER" id="PTHR37422:SF17">
    <property type="entry name" value="O-ANTIGEN LIGASE"/>
    <property type="match status" value="1"/>
</dbReference>
<sequence>MKSKEKLNEALNKWILFTLYLVVISFPLVYHASNVVLYSLWLLWLVKTFITPKDKRTVLTGLNRPILVLFLSLFLWQAISLTYNINILEGIKNVEGKLSLVFIPLLFFTTELSLKSIMSLFKAYVFSISSFSVFLLANLAFIYFSEGKLLIYHDFTNAIDLHAVFFSYYVFLNVVLTSYLYFRKDTTKSERVIYSTSILLSFIVLVISASKNVLAVTTVSLFLGYILSIKKRRIRVKEILILLFTILIGVAVLLQIKTIKNRVNEITELRGLEGFQKVRDGIFIEEEDINQFNGTSLRLTLWYLGVKTLREEGKLIQGLSAGDRKDVMNQKYFETGLNPWYYDYNLHNQFVQTFVELGLVGLIIYLVLIVLLFIKAIKDRNWLLTVFLSAFVIFQMTESVLERNKGIVFFIFIIMLLLKLNPHCNENRNIRN</sequence>
<evidence type="ECO:0000313" key="8">
    <source>
        <dbReference type="Proteomes" id="UP000470771"/>
    </source>
</evidence>
<evidence type="ECO:0000313" key="7">
    <source>
        <dbReference type="EMBL" id="NBG66531.1"/>
    </source>
</evidence>
<dbReference type="Proteomes" id="UP000470771">
    <property type="component" value="Unassembled WGS sequence"/>
</dbReference>
<organism evidence="7 8">
    <name type="scientific">Acidiluteibacter ferrifornacis</name>
    <dbReference type="NCBI Taxonomy" id="2692424"/>
    <lineage>
        <taxon>Bacteria</taxon>
        <taxon>Pseudomonadati</taxon>
        <taxon>Bacteroidota</taxon>
        <taxon>Flavobacteriia</taxon>
        <taxon>Flavobacteriales</taxon>
        <taxon>Cryomorphaceae</taxon>
        <taxon>Acidiluteibacter</taxon>
    </lineage>
</organism>
<dbReference type="Pfam" id="PF04932">
    <property type="entry name" value="Wzy_C"/>
    <property type="match status" value="1"/>
</dbReference>
<reference evidence="7 8" key="1">
    <citation type="submission" date="2019-12" db="EMBL/GenBank/DDBJ databases">
        <authorList>
            <person name="Zhao J."/>
        </authorList>
    </citation>
    <scope>NUCLEOTIDE SEQUENCE [LARGE SCALE GENOMIC DNA]</scope>
    <source>
        <strain evidence="7 8">S-15</strain>
    </source>
</reference>
<dbReference type="AlphaFoldDB" id="A0A6N9NM38"/>
<accession>A0A6N9NM38</accession>
<dbReference type="InterPro" id="IPR051533">
    <property type="entry name" value="WaaL-like"/>
</dbReference>
<dbReference type="RefSeq" id="WP_160633476.1">
    <property type="nucleotide sequence ID" value="NZ_WWNE01000007.1"/>
</dbReference>
<feature type="transmembrane region" description="Helical" evidence="5">
    <location>
        <begin position="66"/>
        <end position="86"/>
    </location>
</feature>
<dbReference type="PANTHER" id="PTHR37422">
    <property type="entry name" value="TEICHURONIC ACID BIOSYNTHESIS PROTEIN TUAE"/>
    <property type="match status" value="1"/>
</dbReference>
<dbReference type="InterPro" id="IPR007016">
    <property type="entry name" value="O-antigen_ligase-rel_domated"/>
</dbReference>
<gene>
    <name evidence="7" type="ORF">GQN54_10410</name>
</gene>
<dbReference type="EMBL" id="WWNE01000007">
    <property type="protein sequence ID" value="NBG66531.1"/>
    <property type="molecule type" value="Genomic_DNA"/>
</dbReference>
<feature type="transmembrane region" description="Helical" evidence="5">
    <location>
        <begin position="98"/>
        <end position="118"/>
    </location>
</feature>
<protein>
    <recommendedName>
        <fullName evidence="6">O-antigen ligase-related domain-containing protein</fullName>
    </recommendedName>
</protein>
<feature type="transmembrane region" description="Helical" evidence="5">
    <location>
        <begin position="124"/>
        <end position="144"/>
    </location>
</feature>
<evidence type="ECO:0000256" key="2">
    <source>
        <dbReference type="ARBA" id="ARBA00022692"/>
    </source>
</evidence>
<feature type="transmembrane region" description="Helical" evidence="5">
    <location>
        <begin position="350"/>
        <end position="374"/>
    </location>
</feature>
<evidence type="ECO:0000256" key="4">
    <source>
        <dbReference type="ARBA" id="ARBA00023136"/>
    </source>
</evidence>
<feature type="transmembrane region" description="Helical" evidence="5">
    <location>
        <begin position="202"/>
        <end position="227"/>
    </location>
</feature>
<keyword evidence="2 5" id="KW-0812">Transmembrane</keyword>
<dbReference type="GO" id="GO:0016020">
    <property type="term" value="C:membrane"/>
    <property type="evidence" value="ECO:0007669"/>
    <property type="project" value="UniProtKB-SubCell"/>
</dbReference>
<feature type="transmembrane region" description="Helical" evidence="5">
    <location>
        <begin position="239"/>
        <end position="256"/>
    </location>
</feature>
<keyword evidence="8" id="KW-1185">Reference proteome</keyword>
<evidence type="ECO:0000259" key="6">
    <source>
        <dbReference type="Pfam" id="PF04932"/>
    </source>
</evidence>
<comment type="caution">
    <text evidence="7">The sequence shown here is derived from an EMBL/GenBank/DDBJ whole genome shotgun (WGS) entry which is preliminary data.</text>
</comment>
<feature type="domain" description="O-antigen ligase-related" evidence="6">
    <location>
        <begin position="198"/>
        <end position="366"/>
    </location>
</feature>
<feature type="transmembrane region" description="Helical" evidence="5">
    <location>
        <begin position="165"/>
        <end position="182"/>
    </location>
</feature>
<feature type="transmembrane region" description="Helical" evidence="5">
    <location>
        <begin position="407"/>
        <end position="424"/>
    </location>
</feature>
<evidence type="ECO:0000256" key="3">
    <source>
        <dbReference type="ARBA" id="ARBA00022989"/>
    </source>
</evidence>
<proteinExistence type="predicted"/>
<evidence type="ECO:0000256" key="1">
    <source>
        <dbReference type="ARBA" id="ARBA00004141"/>
    </source>
</evidence>